<sequence>MYWTMVNRPITTPDSTQAPVSSLLTVLSSYASPLSPTARSDMEAACMEISDNKLYNYPKFHPDYAPGLTLKSQMVFGTHMLAIPDEIKVSYLPDETQGDRGFKVEMRLIQLVRRIRVEGAVVVTFIARERLWYFALGHNIKGGFHHLAHRPERQPYIYVGLNDTSAETPLDSKLWISRGGTEESLRLQSKNVVPTGYLNGLSWNVQNWVQEGFKGWTQEDGSLRLRWHVKSLRGKPAAAQA</sequence>
<organism evidence="1 2">
    <name type="scientific">Marasmius tenuissimus</name>
    <dbReference type="NCBI Taxonomy" id="585030"/>
    <lineage>
        <taxon>Eukaryota</taxon>
        <taxon>Fungi</taxon>
        <taxon>Dikarya</taxon>
        <taxon>Basidiomycota</taxon>
        <taxon>Agaricomycotina</taxon>
        <taxon>Agaricomycetes</taxon>
        <taxon>Agaricomycetidae</taxon>
        <taxon>Agaricales</taxon>
        <taxon>Marasmiineae</taxon>
        <taxon>Marasmiaceae</taxon>
        <taxon>Marasmius</taxon>
    </lineage>
</organism>
<gene>
    <name evidence="1" type="ORF">AAF712_012466</name>
</gene>
<proteinExistence type="predicted"/>
<protein>
    <submittedName>
        <fullName evidence="1">Uncharacterized protein</fullName>
    </submittedName>
</protein>
<evidence type="ECO:0000313" key="1">
    <source>
        <dbReference type="EMBL" id="KAL0060735.1"/>
    </source>
</evidence>
<accession>A0ABR2ZGF5</accession>
<name>A0ABR2ZGF5_9AGAR</name>
<comment type="caution">
    <text evidence="1">The sequence shown here is derived from an EMBL/GenBank/DDBJ whole genome shotgun (WGS) entry which is preliminary data.</text>
</comment>
<reference evidence="1 2" key="1">
    <citation type="submission" date="2024-05" db="EMBL/GenBank/DDBJ databases">
        <title>A draft genome resource for the thread blight pathogen Marasmius tenuissimus strain MS-2.</title>
        <authorList>
            <person name="Yulfo-Soto G.E."/>
            <person name="Baruah I.K."/>
            <person name="Amoako-Attah I."/>
            <person name="Bukari Y."/>
            <person name="Meinhardt L.W."/>
            <person name="Bailey B.A."/>
            <person name="Cohen S.P."/>
        </authorList>
    </citation>
    <scope>NUCLEOTIDE SEQUENCE [LARGE SCALE GENOMIC DNA]</scope>
    <source>
        <strain evidence="1 2">MS-2</strain>
    </source>
</reference>
<keyword evidence="2" id="KW-1185">Reference proteome</keyword>
<evidence type="ECO:0000313" key="2">
    <source>
        <dbReference type="Proteomes" id="UP001437256"/>
    </source>
</evidence>
<dbReference type="Proteomes" id="UP001437256">
    <property type="component" value="Unassembled WGS sequence"/>
</dbReference>
<dbReference type="EMBL" id="JBBXMP010000163">
    <property type="protein sequence ID" value="KAL0060735.1"/>
    <property type="molecule type" value="Genomic_DNA"/>
</dbReference>